<feature type="domain" description="HAMP" evidence="10">
    <location>
        <begin position="204"/>
        <end position="257"/>
    </location>
</feature>
<keyword evidence="8" id="KW-0472">Membrane</keyword>
<dbReference type="RefSeq" id="WP_212697815.1">
    <property type="nucleotide sequence ID" value="NZ_CP058649.1"/>
</dbReference>
<feature type="transmembrane region" description="Helical" evidence="8">
    <location>
        <begin position="12"/>
        <end position="36"/>
    </location>
</feature>
<accession>A0A8J8SG87</accession>
<dbReference type="Gene3D" id="3.30.565.10">
    <property type="entry name" value="Histidine kinase-like ATPase, C-terminal domain"/>
    <property type="match status" value="1"/>
</dbReference>
<proteinExistence type="predicted"/>
<evidence type="ECO:0000256" key="2">
    <source>
        <dbReference type="ARBA" id="ARBA00004370"/>
    </source>
</evidence>
<evidence type="ECO:0000259" key="9">
    <source>
        <dbReference type="PROSITE" id="PS50109"/>
    </source>
</evidence>
<dbReference type="Pfam" id="PF02518">
    <property type="entry name" value="HATPase_c"/>
    <property type="match status" value="1"/>
</dbReference>
<dbReference type="Proteomes" id="UP000683246">
    <property type="component" value="Chromosome"/>
</dbReference>
<reference evidence="11" key="1">
    <citation type="submission" date="2020-07" db="EMBL/GenBank/DDBJ databases">
        <title>Vallitalea pronyensis genome.</title>
        <authorList>
            <person name="Postec A."/>
        </authorList>
    </citation>
    <scope>NUCLEOTIDE SEQUENCE</scope>
    <source>
        <strain evidence="11">FatNI3</strain>
    </source>
</reference>
<dbReference type="InterPro" id="IPR050640">
    <property type="entry name" value="Bact_2-comp_sensor_kinase"/>
</dbReference>
<dbReference type="InterPro" id="IPR003594">
    <property type="entry name" value="HATPase_dom"/>
</dbReference>
<protein>
    <recommendedName>
        <fullName evidence="3">histidine kinase</fullName>
        <ecNumber evidence="3">2.7.13.3</ecNumber>
    </recommendedName>
</protein>
<dbReference type="InterPro" id="IPR036890">
    <property type="entry name" value="HATPase_C_sf"/>
</dbReference>
<keyword evidence="8" id="KW-0812">Transmembrane</keyword>
<dbReference type="InterPro" id="IPR010559">
    <property type="entry name" value="Sig_transdc_His_kin_internal"/>
</dbReference>
<dbReference type="Pfam" id="PF00672">
    <property type="entry name" value="HAMP"/>
    <property type="match status" value="1"/>
</dbReference>
<dbReference type="InterPro" id="IPR003660">
    <property type="entry name" value="HAMP_dom"/>
</dbReference>
<name>A0A8J8SG87_9FIRM</name>
<dbReference type="Gene3D" id="6.10.340.10">
    <property type="match status" value="1"/>
</dbReference>
<keyword evidence="5" id="KW-0808">Transferase</keyword>
<feature type="domain" description="Histidine kinase" evidence="9">
    <location>
        <begin position="247"/>
        <end position="492"/>
    </location>
</feature>
<evidence type="ECO:0000256" key="8">
    <source>
        <dbReference type="SAM" id="Phobius"/>
    </source>
</evidence>
<gene>
    <name evidence="11" type="ORF">HZI73_08470</name>
</gene>
<evidence type="ECO:0000256" key="6">
    <source>
        <dbReference type="ARBA" id="ARBA00022777"/>
    </source>
</evidence>
<evidence type="ECO:0000256" key="7">
    <source>
        <dbReference type="ARBA" id="ARBA00023012"/>
    </source>
</evidence>
<dbReference type="PANTHER" id="PTHR34220:SF7">
    <property type="entry name" value="SENSOR HISTIDINE KINASE YPDA"/>
    <property type="match status" value="1"/>
</dbReference>
<dbReference type="GO" id="GO:0000155">
    <property type="term" value="F:phosphorelay sensor kinase activity"/>
    <property type="evidence" value="ECO:0007669"/>
    <property type="project" value="InterPro"/>
</dbReference>
<evidence type="ECO:0000256" key="1">
    <source>
        <dbReference type="ARBA" id="ARBA00000085"/>
    </source>
</evidence>
<dbReference type="InterPro" id="IPR005467">
    <property type="entry name" value="His_kinase_dom"/>
</dbReference>
<keyword evidence="7" id="KW-0902">Two-component regulatory system</keyword>
<dbReference type="SUPFAM" id="SSF55874">
    <property type="entry name" value="ATPase domain of HSP90 chaperone/DNA topoisomerase II/histidine kinase"/>
    <property type="match status" value="1"/>
</dbReference>
<dbReference type="EMBL" id="CP058649">
    <property type="protein sequence ID" value="QUI22331.1"/>
    <property type="molecule type" value="Genomic_DNA"/>
</dbReference>
<dbReference type="CDD" id="cd06225">
    <property type="entry name" value="HAMP"/>
    <property type="match status" value="1"/>
</dbReference>
<dbReference type="GO" id="GO:0016020">
    <property type="term" value="C:membrane"/>
    <property type="evidence" value="ECO:0007669"/>
    <property type="project" value="UniProtKB-SubCell"/>
</dbReference>
<sequence>MTRRNRASSIKNHLIVYSLGVILLMTILSVYALFIMERYRGQIETMFERHIYLSDIQSVISELDDDLLGFLSSKSSTRLNDFNINQQQLTHLLEGDYEHLYSMEDVLMKNIRNLSMEYIDQGRDAISYKRQRNVTRYDESYEKSKHIKTFIFEYIDGLNAIQLSRNSKSYLELVNQTHLLQTITYIIVINLIIISLLIVYLITSRMVKPFRQLSHVAEEISKGNFDTEDIHLEMEDEFQLLAIAFDKMKHNIREYVAEVKIIAETESKLKDEQLKNVKMEHLLDNARLYALQSQINPHFLFNTINAGVQLSIMERATRTGQFLESMSRLFRYNIQKMDSTCTLEEEVTNISDYYDLLKVRFGHRIQFELEIDPLTLHRKVPPLILQPLVENAYIHGLSGLEEGGTIKVATKHLAHEVLITVEDNGRGMDDALIEKILGTHSAHDISQDKEEGIGIRNVRDRLALYFHRTDILTMEGRLNEGVKITIRLPHEM</sequence>
<dbReference type="KEGG" id="vpy:HZI73_08470"/>
<comment type="catalytic activity">
    <reaction evidence="1">
        <text>ATP + protein L-histidine = ADP + protein N-phospho-L-histidine.</text>
        <dbReference type="EC" id="2.7.13.3"/>
    </reaction>
</comment>
<evidence type="ECO:0000256" key="4">
    <source>
        <dbReference type="ARBA" id="ARBA00022553"/>
    </source>
</evidence>
<comment type="subcellular location">
    <subcellularLocation>
        <location evidence="2">Membrane</location>
    </subcellularLocation>
</comment>
<keyword evidence="6 11" id="KW-0418">Kinase</keyword>
<evidence type="ECO:0000256" key="3">
    <source>
        <dbReference type="ARBA" id="ARBA00012438"/>
    </source>
</evidence>
<dbReference type="PANTHER" id="PTHR34220">
    <property type="entry name" value="SENSOR HISTIDINE KINASE YPDA"/>
    <property type="match status" value="1"/>
</dbReference>
<dbReference type="PROSITE" id="PS50885">
    <property type="entry name" value="HAMP"/>
    <property type="match status" value="1"/>
</dbReference>
<organism evidence="11 12">
    <name type="scientific">Vallitalea pronyensis</name>
    <dbReference type="NCBI Taxonomy" id="1348613"/>
    <lineage>
        <taxon>Bacteria</taxon>
        <taxon>Bacillati</taxon>
        <taxon>Bacillota</taxon>
        <taxon>Clostridia</taxon>
        <taxon>Lachnospirales</taxon>
        <taxon>Vallitaleaceae</taxon>
        <taxon>Vallitalea</taxon>
    </lineage>
</organism>
<evidence type="ECO:0000313" key="11">
    <source>
        <dbReference type="EMBL" id="QUI22331.1"/>
    </source>
</evidence>
<dbReference type="SUPFAM" id="SSF158472">
    <property type="entry name" value="HAMP domain-like"/>
    <property type="match status" value="1"/>
</dbReference>
<keyword evidence="12" id="KW-1185">Reference proteome</keyword>
<keyword evidence="4" id="KW-0597">Phosphoprotein</keyword>
<dbReference type="SMART" id="SM00387">
    <property type="entry name" value="HATPase_c"/>
    <property type="match status" value="1"/>
</dbReference>
<dbReference type="SMART" id="SM00304">
    <property type="entry name" value="HAMP"/>
    <property type="match status" value="1"/>
</dbReference>
<dbReference type="PROSITE" id="PS50109">
    <property type="entry name" value="HIS_KIN"/>
    <property type="match status" value="1"/>
</dbReference>
<feature type="transmembrane region" description="Helical" evidence="8">
    <location>
        <begin position="183"/>
        <end position="202"/>
    </location>
</feature>
<dbReference type="Pfam" id="PF06580">
    <property type="entry name" value="His_kinase"/>
    <property type="match status" value="1"/>
</dbReference>
<evidence type="ECO:0000256" key="5">
    <source>
        <dbReference type="ARBA" id="ARBA00022679"/>
    </source>
</evidence>
<evidence type="ECO:0000313" key="12">
    <source>
        <dbReference type="Proteomes" id="UP000683246"/>
    </source>
</evidence>
<dbReference type="EC" id="2.7.13.3" evidence="3"/>
<dbReference type="AlphaFoldDB" id="A0A8J8SG87"/>
<keyword evidence="8" id="KW-1133">Transmembrane helix</keyword>
<evidence type="ECO:0000259" key="10">
    <source>
        <dbReference type="PROSITE" id="PS50885"/>
    </source>
</evidence>